<evidence type="ECO:0000313" key="5">
    <source>
        <dbReference type="Proteomes" id="UP000307943"/>
    </source>
</evidence>
<dbReference type="PANTHER" id="PTHR43713:SF3">
    <property type="entry name" value="GLUTAMATE-1-SEMIALDEHYDE 2,1-AMINOMUTASE 1, CHLOROPLASTIC-RELATED"/>
    <property type="match status" value="1"/>
</dbReference>
<dbReference type="Pfam" id="PF00202">
    <property type="entry name" value="Aminotran_3"/>
    <property type="match status" value="1"/>
</dbReference>
<organism evidence="4 5">
    <name type="scientific">Paenibacillus hemerocallicola</name>
    <dbReference type="NCBI Taxonomy" id="1172614"/>
    <lineage>
        <taxon>Bacteria</taxon>
        <taxon>Bacillati</taxon>
        <taxon>Bacillota</taxon>
        <taxon>Bacilli</taxon>
        <taxon>Bacillales</taxon>
        <taxon>Paenibacillaceae</taxon>
        <taxon>Paenibacillus</taxon>
    </lineage>
</organism>
<evidence type="ECO:0000256" key="1">
    <source>
        <dbReference type="ARBA" id="ARBA00001933"/>
    </source>
</evidence>
<dbReference type="Proteomes" id="UP000307943">
    <property type="component" value="Unassembled WGS sequence"/>
</dbReference>
<dbReference type="OrthoDB" id="9807885at2"/>
<dbReference type="Gene3D" id="3.90.1150.10">
    <property type="entry name" value="Aspartate Aminotransferase, domain 1"/>
    <property type="match status" value="1"/>
</dbReference>
<evidence type="ECO:0000256" key="3">
    <source>
        <dbReference type="RuleBase" id="RU003560"/>
    </source>
</evidence>
<dbReference type="InterPro" id="IPR015424">
    <property type="entry name" value="PyrdxlP-dep_Trfase"/>
</dbReference>
<dbReference type="PANTHER" id="PTHR43713">
    <property type="entry name" value="GLUTAMATE-1-SEMIALDEHYDE 2,1-AMINOMUTASE"/>
    <property type="match status" value="1"/>
</dbReference>
<dbReference type="GO" id="GO:0008483">
    <property type="term" value="F:transaminase activity"/>
    <property type="evidence" value="ECO:0007669"/>
    <property type="project" value="UniProtKB-KW"/>
</dbReference>
<sequence length="416" mass="44791">MPDKIITQSQQWTARMNRTIPCGSSTGSKAPLYAPEEPGVIVKGKGCRVWDADGREFIDFRNGLGPVTLGYGYPAVDEAIRRQLDNGIIYGHPHPLEGEVAELVCELIPCAEQARFLKTGGEAIAAAVKLARAYTGRDHIVQIGYNGWLNSNAVGGAAMPGRTAQVLPGVPLAVSSLHHACRWNDIPALERLFEEFDGQIAAVVIAAEYGTMEAGGAFYPAVRALADKHGSLLVFDEIVTGFRIAIGGVQQYFGVTPDLAVFSKGIANGMPLSVYAGRKEVMSCCAPGNVVISSTFGGETLSLAAAKACIDIYRNHDVPGFLWRQGEAMWGGLKRLFESKGIPATIRGFWPCPAFAATEGKAGGDVLPLFFRLAYKHGVSLYNVSYVNFSHRDEDIAEALARLERACDEYLESTSD</sequence>
<dbReference type="PROSITE" id="PS00600">
    <property type="entry name" value="AA_TRANSFER_CLASS_3"/>
    <property type="match status" value="1"/>
</dbReference>
<proteinExistence type="inferred from homology"/>
<reference evidence="4 5" key="1">
    <citation type="submission" date="2019-05" db="EMBL/GenBank/DDBJ databases">
        <title>We sequenced the genome of Paenibacillus hemerocallicola KCTC 33185 for further insight into its adaptation and study the phylogeny of Paenibacillus.</title>
        <authorList>
            <person name="Narsing Rao M.P."/>
        </authorList>
    </citation>
    <scope>NUCLEOTIDE SEQUENCE [LARGE SCALE GENOMIC DNA]</scope>
    <source>
        <strain evidence="4 5">KCTC 33185</strain>
    </source>
</reference>
<evidence type="ECO:0000256" key="2">
    <source>
        <dbReference type="ARBA" id="ARBA00022898"/>
    </source>
</evidence>
<dbReference type="InterPro" id="IPR015422">
    <property type="entry name" value="PyrdxlP-dep_Trfase_small"/>
</dbReference>
<comment type="caution">
    <text evidence="4">The sequence shown here is derived from an EMBL/GenBank/DDBJ whole genome shotgun (WGS) entry which is preliminary data.</text>
</comment>
<dbReference type="RefSeq" id="WP_139605609.1">
    <property type="nucleotide sequence ID" value="NZ_VDCQ01000051.1"/>
</dbReference>
<comment type="cofactor">
    <cofactor evidence="1">
        <name>pyridoxal 5'-phosphate</name>
        <dbReference type="ChEBI" id="CHEBI:597326"/>
    </cofactor>
</comment>
<name>A0A5C4T282_9BACL</name>
<dbReference type="AlphaFoldDB" id="A0A5C4T282"/>
<accession>A0A5C4T282</accession>
<gene>
    <name evidence="4" type="ORF">FE784_28275</name>
</gene>
<keyword evidence="2 3" id="KW-0663">Pyridoxal phosphate</keyword>
<dbReference type="Gene3D" id="3.40.640.10">
    <property type="entry name" value="Type I PLP-dependent aspartate aminotransferase-like (Major domain)"/>
    <property type="match status" value="1"/>
</dbReference>
<dbReference type="InterPro" id="IPR015421">
    <property type="entry name" value="PyrdxlP-dep_Trfase_major"/>
</dbReference>
<keyword evidence="5" id="KW-1185">Reference proteome</keyword>
<dbReference type="InterPro" id="IPR005814">
    <property type="entry name" value="Aminotrans_3"/>
</dbReference>
<dbReference type="EMBL" id="VDCQ01000051">
    <property type="protein sequence ID" value="TNJ62925.1"/>
    <property type="molecule type" value="Genomic_DNA"/>
</dbReference>
<dbReference type="InterPro" id="IPR049704">
    <property type="entry name" value="Aminotrans_3_PPA_site"/>
</dbReference>
<dbReference type="GO" id="GO:0030170">
    <property type="term" value="F:pyridoxal phosphate binding"/>
    <property type="evidence" value="ECO:0007669"/>
    <property type="project" value="InterPro"/>
</dbReference>
<evidence type="ECO:0000313" key="4">
    <source>
        <dbReference type="EMBL" id="TNJ62925.1"/>
    </source>
</evidence>
<keyword evidence="4" id="KW-0032">Aminotransferase</keyword>
<comment type="similarity">
    <text evidence="3">Belongs to the class-III pyridoxal-phosphate-dependent aminotransferase family.</text>
</comment>
<protein>
    <submittedName>
        <fullName evidence="4">Aminotransferase class III-fold pyridoxal phosphate-dependent enzyme</fullName>
    </submittedName>
</protein>
<keyword evidence="4" id="KW-0808">Transferase</keyword>
<dbReference type="SUPFAM" id="SSF53383">
    <property type="entry name" value="PLP-dependent transferases"/>
    <property type="match status" value="1"/>
</dbReference>